<proteinExistence type="predicted"/>
<dbReference type="EMBL" id="JAEAOA010001574">
    <property type="protein sequence ID" value="KAK3607094.1"/>
    <property type="molecule type" value="Genomic_DNA"/>
</dbReference>
<name>A0AAE0WAH0_9BIVA</name>
<reference evidence="2" key="1">
    <citation type="journal article" date="2021" name="Genome Biol. Evol.">
        <title>A High-Quality Reference Genome for a Parasitic Bivalve with Doubly Uniparental Inheritance (Bivalvia: Unionida).</title>
        <authorList>
            <person name="Smith C.H."/>
        </authorList>
    </citation>
    <scope>NUCLEOTIDE SEQUENCE</scope>
    <source>
        <strain evidence="2">CHS0354</strain>
    </source>
</reference>
<accession>A0AAE0WAH0</accession>
<sequence length="129" mass="15271">MNGLEHLQERQKISTEQTGLESKYQTLNMNEIQTDCEKLGEEKIQRTREIGKELEGKEGPMNEIKIVYKKMQESSLKKTTLFMDHYHKKESERLDPLFELDIDGREEKEIASGYDQHENILCYYPINDE</sequence>
<protein>
    <submittedName>
        <fullName evidence="2">Uncharacterized protein</fullName>
    </submittedName>
</protein>
<organism evidence="2 3">
    <name type="scientific">Potamilus streckersoni</name>
    <dbReference type="NCBI Taxonomy" id="2493646"/>
    <lineage>
        <taxon>Eukaryota</taxon>
        <taxon>Metazoa</taxon>
        <taxon>Spiralia</taxon>
        <taxon>Lophotrochozoa</taxon>
        <taxon>Mollusca</taxon>
        <taxon>Bivalvia</taxon>
        <taxon>Autobranchia</taxon>
        <taxon>Heteroconchia</taxon>
        <taxon>Palaeoheterodonta</taxon>
        <taxon>Unionida</taxon>
        <taxon>Unionoidea</taxon>
        <taxon>Unionidae</taxon>
        <taxon>Ambleminae</taxon>
        <taxon>Lampsilini</taxon>
        <taxon>Potamilus</taxon>
    </lineage>
</organism>
<evidence type="ECO:0000313" key="3">
    <source>
        <dbReference type="Proteomes" id="UP001195483"/>
    </source>
</evidence>
<evidence type="ECO:0000256" key="1">
    <source>
        <dbReference type="SAM" id="MobiDB-lite"/>
    </source>
</evidence>
<reference evidence="2" key="2">
    <citation type="journal article" date="2021" name="Genome Biol. Evol.">
        <title>Developing a high-quality reference genome for a parasitic bivalve with doubly uniparental inheritance (Bivalvia: Unionida).</title>
        <authorList>
            <person name="Smith C.H."/>
        </authorList>
    </citation>
    <scope>NUCLEOTIDE SEQUENCE</scope>
    <source>
        <strain evidence="2">CHS0354</strain>
        <tissue evidence="2">Mantle</tissue>
    </source>
</reference>
<gene>
    <name evidence="2" type="ORF">CHS0354_026301</name>
</gene>
<reference evidence="2" key="3">
    <citation type="submission" date="2023-05" db="EMBL/GenBank/DDBJ databases">
        <authorList>
            <person name="Smith C.H."/>
        </authorList>
    </citation>
    <scope>NUCLEOTIDE SEQUENCE</scope>
    <source>
        <strain evidence="2">CHS0354</strain>
        <tissue evidence="2">Mantle</tissue>
    </source>
</reference>
<dbReference type="AlphaFoldDB" id="A0AAE0WAH0"/>
<keyword evidence="3" id="KW-1185">Reference proteome</keyword>
<evidence type="ECO:0000313" key="2">
    <source>
        <dbReference type="EMBL" id="KAK3607094.1"/>
    </source>
</evidence>
<comment type="caution">
    <text evidence="2">The sequence shown here is derived from an EMBL/GenBank/DDBJ whole genome shotgun (WGS) entry which is preliminary data.</text>
</comment>
<feature type="region of interest" description="Disordered" evidence="1">
    <location>
        <begin position="1"/>
        <end position="20"/>
    </location>
</feature>
<dbReference type="Proteomes" id="UP001195483">
    <property type="component" value="Unassembled WGS sequence"/>
</dbReference>
<feature type="compositionally biased region" description="Basic and acidic residues" evidence="1">
    <location>
        <begin position="1"/>
        <end position="13"/>
    </location>
</feature>